<name>A0A916ZFD8_9HYPH</name>
<dbReference type="NCBIfam" id="TIGR01933">
    <property type="entry name" value="hflK"/>
    <property type="match status" value="1"/>
</dbReference>
<reference evidence="9" key="2">
    <citation type="submission" date="2020-09" db="EMBL/GenBank/DDBJ databases">
        <authorList>
            <person name="Sun Q."/>
            <person name="Zhou Y."/>
        </authorList>
    </citation>
    <scope>NUCLEOTIDE SEQUENCE</scope>
    <source>
        <strain evidence="9">CGMCC 1.15367</strain>
    </source>
</reference>
<accession>A0A916ZFD8</accession>
<evidence type="ECO:0000256" key="5">
    <source>
        <dbReference type="ARBA" id="ARBA00023136"/>
    </source>
</evidence>
<dbReference type="InterPro" id="IPR010201">
    <property type="entry name" value="HflK"/>
</dbReference>
<keyword evidence="10" id="KW-1185">Reference proteome</keyword>
<evidence type="ECO:0000313" key="9">
    <source>
        <dbReference type="EMBL" id="GGD92011.1"/>
    </source>
</evidence>
<dbReference type="PANTHER" id="PTHR43327:SF2">
    <property type="entry name" value="MODULATOR OF FTSH PROTEASE HFLK"/>
    <property type="match status" value="1"/>
</dbReference>
<evidence type="ECO:0000256" key="4">
    <source>
        <dbReference type="ARBA" id="ARBA00022989"/>
    </source>
</evidence>
<keyword evidence="3" id="KW-0812">Transmembrane</keyword>
<evidence type="ECO:0000313" key="10">
    <source>
        <dbReference type="Proteomes" id="UP000644699"/>
    </source>
</evidence>
<dbReference type="InterPro" id="IPR050710">
    <property type="entry name" value="Band7/mec-2_domain"/>
</dbReference>
<feature type="compositionally biased region" description="Gly residues" evidence="7">
    <location>
        <begin position="7"/>
        <end position="26"/>
    </location>
</feature>
<evidence type="ECO:0000256" key="3">
    <source>
        <dbReference type="ARBA" id="ARBA00022692"/>
    </source>
</evidence>
<sequence length="408" mass="43290">MPWSNQTGGGGWRGGGSGGNGGGPWGQGPQSPRPGNNHSPDLEDILRRGQDRLKRALPGGHGSGGGLALGAGLLAVLGIVWAVNAVHMVQPGEYGVKVFLGKPREELIQPGLAFTAWPLETFETVPAVENQLVIGRDTSGQAGLMLSGDQNLVNVQFAVLYQITDPQAYLFNIADPQGLLRQTAQSAMREVVGRSPVDDLFRDARAAIAEQVRSIMQDSLDRYGAGVRINAVSIEETAPPQQVASAFDEVQRAAQDQDRFVDEANLYRNRKLGDARGEAVQIRQDAAAYKDRVVQEAEGESRRFSSILTEYLNAPDITRRRLWVETVEAVMQKARKVLVEGDVTGANGIVPYLPLDQLPRPQADAASNGISGAPPLQSTGASRTAGGATVGNGARSTSLGAGTQEGAQ</sequence>
<keyword evidence="9" id="KW-0378">Hydrolase</keyword>
<dbReference type="RefSeq" id="WP_210318265.1">
    <property type="nucleotide sequence ID" value="NZ_BMIQ01000001.1"/>
</dbReference>
<comment type="similarity">
    <text evidence="2 6">Belongs to the band 7/mec-2 family. HflK subfamily.</text>
</comment>
<comment type="subcellular location">
    <subcellularLocation>
        <location evidence="1">Membrane</location>
        <topology evidence="1">Single-pass membrane protein</topology>
    </subcellularLocation>
</comment>
<dbReference type="SMART" id="SM00244">
    <property type="entry name" value="PHB"/>
    <property type="match status" value="1"/>
</dbReference>
<dbReference type="PANTHER" id="PTHR43327">
    <property type="entry name" value="STOMATIN-LIKE PROTEIN 2, MITOCHONDRIAL"/>
    <property type="match status" value="1"/>
</dbReference>
<comment type="subunit">
    <text evidence="6">HflC and HflK may interact to form a multimeric complex.</text>
</comment>
<comment type="function">
    <text evidence="6">HflC and HflK could encode or regulate a protease.</text>
</comment>
<dbReference type="GO" id="GO:0008233">
    <property type="term" value="F:peptidase activity"/>
    <property type="evidence" value="ECO:0007669"/>
    <property type="project" value="UniProtKB-KW"/>
</dbReference>
<feature type="region of interest" description="Disordered" evidence="7">
    <location>
        <begin position="362"/>
        <end position="408"/>
    </location>
</feature>
<comment type="caution">
    <text evidence="9">The sequence shown here is derived from an EMBL/GenBank/DDBJ whole genome shotgun (WGS) entry which is preliminary data.</text>
</comment>
<keyword evidence="4" id="KW-1133">Transmembrane helix</keyword>
<evidence type="ECO:0000256" key="1">
    <source>
        <dbReference type="ARBA" id="ARBA00004167"/>
    </source>
</evidence>
<dbReference type="InterPro" id="IPR020980">
    <property type="entry name" value="Membrane_HflK_N"/>
</dbReference>
<dbReference type="Gene3D" id="3.30.479.30">
    <property type="entry name" value="Band 7 domain"/>
    <property type="match status" value="1"/>
</dbReference>
<evidence type="ECO:0000256" key="7">
    <source>
        <dbReference type="SAM" id="MobiDB-lite"/>
    </source>
</evidence>
<feature type="region of interest" description="Disordered" evidence="7">
    <location>
        <begin position="1"/>
        <end position="43"/>
    </location>
</feature>
<dbReference type="Proteomes" id="UP000644699">
    <property type="component" value="Unassembled WGS sequence"/>
</dbReference>
<proteinExistence type="inferred from homology"/>
<evidence type="ECO:0000256" key="2">
    <source>
        <dbReference type="ARBA" id="ARBA00006971"/>
    </source>
</evidence>
<evidence type="ECO:0000256" key="6">
    <source>
        <dbReference type="RuleBase" id="RU364113"/>
    </source>
</evidence>
<dbReference type="InterPro" id="IPR036013">
    <property type="entry name" value="Band_7/SPFH_dom_sf"/>
</dbReference>
<dbReference type="GO" id="GO:0016020">
    <property type="term" value="C:membrane"/>
    <property type="evidence" value="ECO:0007669"/>
    <property type="project" value="UniProtKB-SubCell"/>
</dbReference>
<gene>
    <name evidence="9" type="ORF">GCM10011390_08450</name>
</gene>
<dbReference type="Pfam" id="PF01145">
    <property type="entry name" value="Band_7"/>
    <property type="match status" value="1"/>
</dbReference>
<evidence type="ECO:0000259" key="8">
    <source>
        <dbReference type="SMART" id="SM00244"/>
    </source>
</evidence>
<feature type="compositionally biased region" description="Polar residues" evidence="7">
    <location>
        <begin position="394"/>
        <end position="408"/>
    </location>
</feature>
<keyword evidence="9" id="KW-0645">Protease</keyword>
<dbReference type="InterPro" id="IPR001107">
    <property type="entry name" value="Band_7"/>
</dbReference>
<organism evidence="9 10">
    <name type="scientific">Aureimonas endophytica</name>
    <dbReference type="NCBI Taxonomy" id="2027858"/>
    <lineage>
        <taxon>Bacteria</taxon>
        <taxon>Pseudomonadati</taxon>
        <taxon>Pseudomonadota</taxon>
        <taxon>Alphaproteobacteria</taxon>
        <taxon>Hyphomicrobiales</taxon>
        <taxon>Aurantimonadaceae</taxon>
        <taxon>Aureimonas</taxon>
    </lineage>
</organism>
<dbReference type="SUPFAM" id="SSF117892">
    <property type="entry name" value="Band 7/SPFH domain"/>
    <property type="match status" value="1"/>
</dbReference>
<dbReference type="AlphaFoldDB" id="A0A916ZFD8"/>
<dbReference type="GO" id="GO:0006508">
    <property type="term" value="P:proteolysis"/>
    <property type="evidence" value="ECO:0007669"/>
    <property type="project" value="UniProtKB-KW"/>
</dbReference>
<dbReference type="EMBL" id="BMIQ01000001">
    <property type="protein sequence ID" value="GGD92011.1"/>
    <property type="molecule type" value="Genomic_DNA"/>
</dbReference>
<reference evidence="9" key="1">
    <citation type="journal article" date="2014" name="Int. J. Syst. Evol. Microbiol.">
        <title>Complete genome sequence of Corynebacterium casei LMG S-19264T (=DSM 44701T), isolated from a smear-ripened cheese.</title>
        <authorList>
            <consortium name="US DOE Joint Genome Institute (JGI-PGF)"/>
            <person name="Walter F."/>
            <person name="Albersmeier A."/>
            <person name="Kalinowski J."/>
            <person name="Ruckert C."/>
        </authorList>
    </citation>
    <scope>NUCLEOTIDE SEQUENCE</scope>
    <source>
        <strain evidence="9">CGMCC 1.15367</strain>
    </source>
</reference>
<dbReference type="CDD" id="cd03404">
    <property type="entry name" value="SPFH_HflK"/>
    <property type="match status" value="1"/>
</dbReference>
<protein>
    <recommendedName>
        <fullName evidence="6">Protein HflK</fullName>
    </recommendedName>
</protein>
<keyword evidence="5" id="KW-0472">Membrane</keyword>
<dbReference type="Pfam" id="PF12221">
    <property type="entry name" value="HflK_N"/>
    <property type="match status" value="1"/>
</dbReference>
<feature type="domain" description="Band 7" evidence="8">
    <location>
        <begin position="84"/>
        <end position="251"/>
    </location>
</feature>